<dbReference type="STRING" id="1798002.A2478_04945"/>
<organism evidence="1 2">
    <name type="scientific">Candidatus Falkowbacteria bacterium RIFOXYC2_FULL_36_12</name>
    <dbReference type="NCBI Taxonomy" id="1798002"/>
    <lineage>
        <taxon>Bacteria</taxon>
        <taxon>Candidatus Falkowiibacteriota</taxon>
    </lineage>
</organism>
<sequence>MFNNSDQLKIISNCPVCNSQNFPAQIKVLNENQDSHLLYVQCRKCKSRVLVLITSNQNGISSLGLLTDLSSEEVVKFSQSKPVSTDDVLDLYQTIQTDENTLFNLV</sequence>
<dbReference type="EMBL" id="MFGJ01000007">
    <property type="protein sequence ID" value="OGF31802.1"/>
    <property type="molecule type" value="Genomic_DNA"/>
</dbReference>
<gene>
    <name evidence="1" type="ORF">A2478_04945</name>
</gene>
<evidence type="ECO:0000313" key="2">
    <source>
        <dbReference type="Proteomes" id="UP000179001"/>
    </source>
</evidence>
<dbReference type="Proteomes" id="UP000179001">
    <property type="component" value="Unassembled WGS sequence"/>
</dbReference>
<name>A0A1F5SYT0_9BACT</name>
<reference evidence="1 2" key="1">
    <citation type="journal article" date="2016" name="Nat. Commun.">
        <title>Thousands of microbial genomes shed light on interconnected biogeochemical processes in an aquifer system.</title>
        <authorList>
            <person name="Anantharaman K."/>
            <person name="Brown C.T."/>
            <person name="Hug L.A."/>
            <person name="Sharon I."/>
            <person name="Castelle C.J."/>
            <person name="Probst A.J."/>
            <person name="Thomas B.C."/>
            <person name="Singh A."/>
            <person name="Wilkins M.J."/>
            <person name="Karaoz U."/>
            <person name="Brodie E.L."/>
            <person name="Williams K.H."/>
            <person name="Hubbard S.S."/>
            <person name="Banfield J.F."/>
        </authorList>
    </citation>
    <scope>NUCLEOTIDE SEQUENCE [LARGE SCALE GENOMIC DNA]</scope>
</reference>
<evidence type="ECO:0000313" key="1">
    <source>
        <dbReference type="EMBL" id="OGF31802.1"/>
    </source>
</evidence>
<accession>A0A1F5SYT0</accession>
<protein>
    <submittedName>
        <fullName evidence="1">Uncharacterized protein</fullName>
    </submittedName>
</protein>
<proteinExistence type="predicted"/>
<dbReference type="AlphaFoldDB" id="A0A1F5SYT0"/>
<comment type="caution">
    <text evidence="1">The sequence shown here is derived from an EMBL/GenBank/DDBJ whole genome shotgun (WGS) entry which is preliminary data.</text>
</comment>